<evidence type="ECO:0000313" key="4">
    <source>
        <dbReference type="EMBL" id="OOQ86416.1"/>
    </source>
</evidence>
<dbReference type="Gene3D" id="1.25.40.20">
    <property type="entry name" value="Ankyrin repeat-containing domain"/>
    <property type="match status" value="2"/>
</dbReference>
<organism evidence="4 5">
    <name type="scientific">Penicillium brasilianum</name>
    <dbReference type="NCBI Taxonomy" id="104259"/>
    <lineage>
        <taxon>Eukaryota</taxon>
        <taxon>Fungi</taxon>
        <taxon>Dikarya</taxon>
        <taxon>Ascomycota</taxon>
        <taxon>Pezizomycotina</taxon>
        <taxon>Eurotiomycetes</taxon>
        <taxon>Eurotiomycetidae</taxon>
        <taxon>Eurotiales</taxon>
        <taxon>Aspergillaceae</taxon>
        <taxon>Penicillium</taxon>
    </lineage>
</organism>
<dbReference type="InterPro" id="IPR002110">
    <property type="entry name" value="Ankyrin_rpt"/>
</dbReference>
<keyword evidence="1" id="KW-0677">Repeat</keyword>
<dbReference type="Proteomes" id="UP000190744">
    <property type="component" value="Unassembled WGS sequence"/>
</dbReference>
<dbReference type="EMBL" id="LJBN01000141">
    <property type="protein sequence ID" value="OOQ86416.1"/>
    <property type="molecule type" value="Genomic_DNA"/>
</dbReference>
<dbReference type="AlphaFoldDB" id="A0A1S9RM33"/>
<accession>A0A1S9RM33</accession>
<dbReference type="PROSITE" id="PS50088">
    <property type="entry name" value="ANK_REPEAT"/>
    <property type="match status" value="3"/>
</dbReference>
<dbReference type="SMART" id="SM00248">
    <property type="entry name" value="ANK"/>
    <property type="match status" value="6"/>
</dbReference>
<dbReference type="PANTHER" id="PTHR24198">
    <property type="entry name" value="ANKYRIN REPEAT AND PROTEIN KINASE DOMAIN-CONTAINING PROTEIN"/>
    <property type="match status" value="1"/>
</dbReference>
<evidence type="ECO:0000256" key="2">
    <source>
        <dbReference type="ARBA" id="ARBA00023043"/>
    </source>
</evidence>
<feature type="repeat" description="ANK" evidence="3">
    <location>
        <begin position="143"/>
        <end position="175"/>
    </location>
</feature>
<evidence type="ECO:0000256" key="3">
    <source>
        <dbReference type="PROSITE-ProRule" id="PRU00023"/>
    </source>
</evidence>
<dbReference type="SUPFAM" id="SSF48403">
    <property type="entry name" value="Ankyrin repeat"/>
    <property type="match status" value="2"/>
</dbReference>
<evidence type="ECO:0000256" key="1">
    <source>
        <dbReference type="ARBA" id="ARBA00022737"/>
    </source>
</evidence>
<protein>
    <submittedName>
        <fullName evidence="4">Uncharacterized protein</fullName>
    </submittedName>
</protein>
<reference evidence="5" key="1">
    <citation type="submission" date="2015-09" db="EMBL/GenBank/DDBJ databases">
        <authorList>
            <person name="Fill T.P."/>
            <person name="Baretta J.F."/>
            <person name="de Almeida L.G."/>
            <person name="Rocha M."/>
            <person name="de Souza D.H."/>
            <person name="Malavazi I."/>
            <person name="Cerdeira L.T."/>
            <person name="Hong H."/>
            <person name="Samborskyy M."/>
            <person name="de Vasconcelos A.T."/>
            <person name="Leadlay P."/>
            <person name="Rodrigues-Filho E."/>
        </authorList>
    </citation>
    <scope>NUCLEOTIDE SEQUENCE [LARGE SCALE GENOMIC DNA]</scope>
    <source>
        <strain evidence="5">LaBioMMi 136</strain>
    </source>
</reference>
<dbReference type="PANTHER" id="PTHR24198:SF165">
    <property type="entry name" value="ANKYRIN REPEAT-CONTAINING PROTEIN-RELATED"/>
    <property type="match status" value="1"/>
</dbReference>
<evidence type="ECO:0000313" key="5">
    <source>
        <dbReference type="Proteomes" id="UP000190744"/>
    </source>
</evidence>
<dbReference type="PROSITE" id="PS50297">
    <property type="entry name" value="ANK_REP_REGION"/>
    <property type="match status" value="1"/>
</dbReference>
<feature type="repeat" description="ANK" evidence="3">
    <location>
        <begin position="367"/>
        <end position="395"/>
    </location>
</feature>
<feature type="repeat" description="ANK" evidence="3">
    <location>
        <begin position="110"/>
        <end position="142"/>
    </location>
</feature>
<proteinExistence type="predicted"/>
<name>A0A1S9RM33_PENBI</name>
<gene>
    <name evidence="4" type="ORF">PEBR_21484</name>
</gene>
<comment type="caution">
    <text evidence="4">The sequence shown here is derived from an EMBL/GenBank/DDBJ whole genome shotgun (WGS) entry which is preliminary data.</text>
</comment>
<keyword evidence="2 3" id="KW-0040">ANK repeat</keyword>
<dbReference type="InterPro" id="IPR036770">
    <property type="entry name" value="Ankyrin_rpt-contain_sf"/>
</dbReference>
<dbReference type="Pfam" id="PF00023">
    <property type="entry name" value="Ank"/>
    <property type="match status" value="2"/>
</dbReference>
<sequence>MSSLPVGLPTEILQKIGRNVTSLRTLRALACANRRFNAIFDPILYCADARRPPSAAIAWAAEHGAMEILQKALSYGAEIAPNSTSTGEISTGETRMTYGLCTPYHFNKCPSPHPLCLAIQHSHVDIAEILIGRGCNVNMRDPEGLTLLCLAVIHGDVNLVRTLLSRGARQDRRHVAVTNSPIQIAAFQGAKDVVDLLLHYGPDSTRPNTSQIQDAIQCALVEGHRDILPLLLATGVSLNYVFRGCRVPGVYTPLVCAVDKGDTQLLQLLLAGGKANPSFWTRDKEAIALLRAVLGQHEEMVQILVGPTSRLQRTRALALSMDYPDGRIAQILLTNGALPDFEQGDHSMLKQVFDDSPDAIDDILMPPLIRAVLRGHTNLAKLLVARGANINIEYRGWIKELPTWVIGGPLALAEQLGDQETANFLRGQGAKRDVGTWLYAQFEGWTYSRPSQ</sequence>
<dbReference type="Pfam" id="PF12796">
    <property type="entry name" value="Ank_2"/>
    <property type="match status" value="1"/>
</dbReference>